<dbReference type="Gramene" id="EFJ27393">
    <property type="protein sequence ID" value="EFJ27393"/>
    <property type="gene ID" value="SELMODRAFT_412145"/>
</dbReference>
<dbReference type="eggNOG" id="KOG4197">
    <property type="taxonomic scope" value="Eukaryota"/>
</dbReference>
<proteinExistence type="predicted"/>
<accession>D8RK75</accession>
<evidence type="ECO:0008006" key="5">
    <source>
        <dbReference type="Google" id="ProtNLM"/>
    </source>
</evidence>
<dbReference type="InterPro" id="IPR002885">
    <property type="entry name" value="PPR_rpt"/>
</dbReference>
<dbReference type="Pfam" id="PF01535">
    <property type="entry name" value="PPR"/>
    <property type="match status" value="3"/>
</dbReference>
<dbReference type="GO" id="GO:0003729">
    <property type="term" value="F:mRNA binding"/>
    <property type="evidence" value="ECO:0007669"/>
    <property type="project" value="UniProtKB-ARBA"/>
</dbReference>
<dbReference type="OMA" id="LQVMEWM"/>
<organism evidence="4">
    <name type="scientific">Selaginella moellendorffii</name>
    <name type="common">Spikemoss</name>
    <dbReference type="NCBI Taxonomy" id="88036"/>
    <lineage>
        <taxon>Eukaryota</taxon>
        <taxon>Viridiplantae</taxon>
        <taxon>Streptophyta</taxon>
        <taxon>Embryophyta</taxon>
        <taxon>Tracheophyta</taxon>
        <taxon>Lycopodiopsida</taxon>
        <taxon>Selaginellales</taxon>
        <taxon>Selaginellaceae</taxon>
        <taxon>Selaginella</taxon>
    </lineage>
</organism>
<keyword evidence="1" id="KW-0677">Repeat</keyword>
<feature type="repeat" description="PPR" evidence="2">
    <location>
        <begin position="848"/>
        <end position="882"/>
    </location>
</feature>
<dbReference type="HOGENOM" id="CLU_297075_0_0_1"/>
<dbReference type="Gene3D" id="1.25.40.10">
    <property type="entry name" value="Tetratricopeptide repeat domain"/>
    <property type="match status" value="5"/>
</dbReference>
<sequence length="1056" mass="120006">MCLLLGVDRDDNAPGEALLAEEELAKAQIGEASAATPLTRFMAALRLLRSAAIAHRWQQRIASAGFFTRSSLFGTRPSQRDEKHDLLLTANVAEASLRREFPQQQEKAIDDDKITKLLEMIESKPDTFEAVKKWMRRGNCLSSDVLSTIYFWLMKRKRYTEIMKLLEGIRCERLVKFTDMHCVWAIGVISRRRGMAKAERFYDSLPEKLRTDRVTVGLFLSVAKENGLAKAEQWLEKIQVHTTDILDVMMVLYLNRDKHHKVVEMFERMRGLGLQPSVRTYLMLLKCKDRGAGGLNAIEGEALGAVQTMDVEDPPLRTLNDAMEVYGYVGKQDGIEELWRSLKRTRSDIHQSSYFSAITALGLVGEVAKARALCKELLAGSDEFTKFEQNPHALMLEVYARNGMMEKAERILQSKELDRDSFAPYNSLIQGYMAANNISEALKKLDDGLAAVPAKSIRLQYKTMMVLLPVYAANGDVEGAKELMRRYTKLGDAGVYNEFLKVYISRKRHPREFMERMQANGVEGNRETEKLLEELDMSPEGVFKRQMKQQGIGRQWVRAFSSESSGSSSVSRHAQVLPVWPVGTETRFSQMMYVGEAGKSIDSYKSEDVSDFCEMLLSKPDIFQGLKEWVREGNTFSSSLLSKVYYRLAKRKCYKEILQLLRGIREENMVQTTQTHYIWEMAITCRQQSTYAAEIFYNDIIPARFRSEEVTAALIFSLAKRNALAKSEKWIEQMTVLSTDLLNMLMALYLDRDKHDKVLETYERMCKLGLEPSINTYLMLLTYKDKAGGGLEGIEREAEEAVKNIDLDAALRKTLQETMEVCGYLGKAASVEDIWSRLKSLSGTQACDQSSYLSAMAAFGRVKNVERAEQVFEELLAQDLSKSLANPHAVMVEVYVSNGLMAKAEHVLRHRLNEAVFSPYNSLVRGYIASGDTELALARLKEGVAAIPARHIRPAYKTMMALLPVFAARRDIDGAERIMFHYRFIGDATVYNELLKVYVACNVFPLDFRNRMKGSDVEGDETTEELFEMLDSSPSAVVKEQRRRLYSANCKQKIPW</sequence>
<reference evidence="3 4" key="1">
    <citation type="journal article" date="2011" name="Science">
        <title>The Selaginella genome identifies genetic changes associated with the evolution of vascular plants.</title>
        <authorList>
            <person name="Banks J.A."/>
            <person name="Nishiyama T."/>
            <person name="Hasebe M."/>
            <person name="Bowman J.L."/>
            <person name="Gribskov M."/>
            <person name="dePamphilis C."/>
            <person name="Albert V.A."/>
            <person name="Aono N."/>
            <person name="Aoyama T."/>
            <person name="Ambrose B.A."/>
            <person name="Ashton N.W."/>
            <person name="Axtell M.J."/>
            <person name="Barker E."/>
            <person name="Barker M.S."/>
            <person name="Bennetzen J.L."/>
            <person name="Bonawitz N.D."/>
            <person name="Chapple C."/>
            <person name="Cheng C."/>
            <person name="Correa L.G."/>
            <person name="Dacre M."/>
            <person name="DeBarry J."/>
            <person name="Dreyer I."/>
            <person name="Elias M."/>
            <person name="Engstrom E.M."/>
            <person name="Estelle M."/>
            <person name="Feng L."/>
            <person name="Finet C."/>
            <person name="Floyd S.K."/>
            <person name="Frommer W.B."/>
            <person name="Fujita T."/>
            <person name="Gramzow L."/>
            <person name="Gutensohn M."/>
            <person name="Harholt J."/>
            <person name="Hattori M."/>
            <person name="Heyl A."/>
            <person name="Hirai T."/>
            <person name="Hiwatashi Y."/>
            <person name="Ishikawa M."/>
            <person name="Iwata M."/>
            <person name="Karol K.G."/>
            <person name="Koehler B."/>
            <person name="Kolukisaoglu U."/>
            <person name="Kubo M."/>
            <person name="Kurata T."/>
            <person name="Lalonde S."/>
            <person name="Li K."/>
            <person name="Li Y."/>
            <person name="Litt A."/>
            <person name="Lyons E."/>
            <person name="Manning G."/>
            <person name="Maruyama T."/>
            <person name="Michael T.P."/>
            <person name="Mikami K."/>
            <person name="Miyazaki S."/>
            <person name="Morinaga S."/>
            <person name="Murata T."/>
            <person name="Mueller-Roeber B."/>
            <person name="Nelson D.R."/>
            <person name="Obara M."/>
            <person name="Oguri Y."/>
            <person name="Olmstead R.G."/>
            <person name="Onodera N."/>
            <person name="Petersen B.L."/>
            <person name="Pils B."/>
            <person name="Prigge M."/>
            <person name="Rensing S.A."/>
            <person name="Riano-Pachon D.M."/>
            <person name="Roberts A.W."/>
            <person name="Sato Y."/>
            <person name="Scheller H.V."/>
            <person name="Schulz B."/>
            <person name="Schulz C."/>
            <person name="Shakirov E.V."/>
            <person name="Shibagaki N."/>
            <person name="Shinohara N."/>
            <person name="Shippen D.E."/>
            <person name="Soerensen I."/>
            <person name="Sotooka R."/>
            <person name="Sugimoto N."/>
            <person name="Sugita M."/>
            <person name="Sumikawa N."/>
            <person name="Tanurdzic M."/>
            <person name="Theissen G."/>
            <person name="Ulvskov P."/>
            <person name="Wakazuki S."/>
            <person name="Weng J.K."/>
            <person name="Willats W.W."/>
            <person name="Wipf D."/>
            <person name="Wolf P.G."/>
            <person name="Yang L."/>
            <person name="Zimmer A.D."/>
            <person name="Zhu Q."/>
            <person name="Mitros T."/>
            <person name="Hellsten U."/>
            <person name="Loque D."/>
            <person name="Otillar R."/>
            <person name="Salamov A."/>
            <person name="Schmutz J."/>
            <person name="Shapiro H."/>
            <person name="Lindquist E."/>
            <person name="Lucas S."/>
            <person name="Rokhsar D."/>
            <person name="Grigoriev I.V."/>
        </authorList>
    </citation>
    <scope>NUCLEOTIDE SEQUENCE [LARGE SCALE GENOMIC DNA]</scope>
</reference>
<keyword evidence="4" id="KW-1185">Reference proteome</keyword>
<evidence type="ECO:0000313" key="4">
    <source>
        <dbReference type="Proteomes" id="UP000001514"/>
    </source>
</evidence>
<gene>
    <name evidence="3" type="ORF">SELMODRAFT_412145</name>
</gene>
<name>D8RK75_SELML</name>
<dbReference type="Proteomes" id="UP000001514">
    <property type="component" value="Unassembled WGS sequence"/>
</dbReference>
<evidence type="ECO:0000256" key="2">
    <source>
        <dbReference type="PROSITE-ProRule" id="PRU00708"/>
    </source>
</evidence>
<evidence type="ECO:0000313" key="3">
    <source>
        <dbReference type="EMBL" id="EFJ27393.1"/>
    </source>
</evidence>
<dbReference type="EMBL" id="GL377582">
    <property type="protein sequence ID" value="EFJ27393.1"/>
    <property type="molecule type" value="Genomic_DNA"/>
</dbReference>
<dbReference type="AlphaFoldDB" id="D8RK75"/>
<dbReference type="InterPro" id="IPR011990">
    <property type="entry name" value="TPR-like_helical_dom_sf"/>
</dbReference>
<protein>
    <recommendedName>
        <fullName evidence="5">Pentacotripeptide-repeat region of PRORP domain-containing protein</fullName>
    </recommendedName>
</protein>
<evidence type="ECO:0000256" key="1">
    <source>
        <dbReference type="ARBA" id="ARBA00022737"/>
    </source>
</evidence>
<dbReference type="PANTHER" id="PTHR45717:SF15">
    <property type="entry name" value="AGL218WP"/>
    <property type="match status" value="1"/>
</dbReference>
<dbReference type="KEGG" id="smo:SELMODRAFT_412145"/>
<dbReference type="PROSITE" id="PS51375">
    <property type="entry name" value="PPR"/>
    <property type="match status" value="2"/>
</dbReference>
<dbReference type="InParanoid" id="D8RK75"/>
<feature type="repeat" description="PPR" evidence="2">
    <location>
        <begin position="738"/>
        <end position="772"/>
    </location>
</feature>
<dbReference type="GO" id="GO:0005739">
    <property type="term" value="C:mitochondrion"/>
    <property type="evidence" value="ECO:0000318"/>
    <property type="project" value="GO_Central"/>
</dbReference>
<dbReference type="PANTHER" id="PTHR45717">
    <property type="entry name" value="OS12G0527900 PROTEIN"/>
    <property type="match status" value="1"/>
</dbReference>